<organism evidence="1 2">
    <name type="scientific">Dendrothele bispora (strain CBS 962.96)</name>
    <dbReference type="NCBI Taxonomy" id="1314807"/>
    <lineage>
        <taxon>Eukaryota</taxon>
        <taxon>Fungi</taxon>
        <taxon>Dikarya</taxon>
        <taxon>Basidiomycota</taxon>
        <taxon>Agaricomycotina</taxon>
        <taxon>Agaricomycetes</taxon>
        <taxon>Agaricomycetidae</taxon>
        <taxon>Agaricales</taxon>
        <taxon>Agaricales incertae sedis</taxon>
        <taxon>Dendrothele</taxon>
    </lineage>
</organism>
<accession>A0A4S8LU75</accession>
<proteinExistence type="predicted"/>
<keyword evidence="2" id="KW-1185">Reference proteome</keyword>
<sequence length="602" mass="69886">MDLESSPFYHLLDTNHATSCAEAKHIREFLRLPEQELRDIDEEIARLHTRKEKLSSYIHKHRQLLSPIRRFPPEMIAELFTYCLPSTYPPTRDPSEAPLLLTLVCKQWREIALCTPYLWSALHIYIPYSRVQDKGFMEIRKNRIKQWLERSGNLPLSLSLTHRKSDWEWTRQGSDNQELLISSLMECFIEYSSRWKDLTLNAPDTVFQLIGAVPPEKLRALQRLSINVPYSYYHPTPSREFEESLFAFLNRLPRLTSLHLRKHSLLPFQSGSQQWSKLTELSLLPSLDRYGRDDDPLLFNDVMRLLSQTPDLRVCKLMIKVDVTAIEHRVTLPLLHDLTFVFCTHGEPSLTLAQSLTAPSLANLTISTLTKYGHVDGTFSRGLLLKLFKESTFIQSLHIGIITAIALPLYDLFHLVPRLKSLTISYETDRDQTQKLIRMLSGSPAVVDKSSPEPESSLPLFPELQTLKLLDVGSDNCLTPSDLLNLIRSRQEYSSLYSSQNSDPDSRKCHALRTLEVYFTGWCDRKDVTPEIMEAFERLREEGMDICIAYSEWREEPEPEPEWNDDLPWEGLYDWEGLSEWEINRSSRMIKTKPENAEMVYI</sequence>
<dbReference type="Proteomes" id="UP000297245">
    <property type="component" value="Unassembled WGS sequence"/>
</dbReference>
<gene>
    <name evidence="1" type="ORF">K435DRAFT_779985</name>
</gene>
<name>A0A4S8LU75_DENBC</name>
<protein>
    <submittedName>
        <fullName evidence="1">Uncharacterized protein</fullName>
    </submittedName>
</protein>
<dbReference type="OrthoDB" id="3221235at2759"/>
<evidence type="ECO:0000313" key="1">
    <source>
        <dbReference type="EMBL" id="THU93094.1"/>
    </source>
</evidence>
<dbReference type="AlphaFoldDB" id="A0A4S8LU75"/>
<evidence type="ECO:0000313" key="2">
    <source>
        <dbReference type="Proteomes" id="UP000297245"/>
    </source>
</evidence>
<reference evidence="1 2" key="1">
    <citation type="journal article" date="2019" name="Nat. Ecol. Evol.">
        <title>Megaphylogeny resolves global patterns of mushroom evolution.</title>
        <authorList>
            <person name="Varga T."/>
            <person name="Krizsan K."/>
            <person name="Foldi C."/>
            <person name="Dima B."/>
            <person name="Sanchez-Garcia M."/>
            <person name="Sanchez-Ramirez S."/>
            <person name="Szollosi G.J."/>
            <person name="Szarkandi J.G."/>
            <person name="Papp V."/>
            <person name="Albert L."/>
            <person name="Andreopoulos W."/>
            <person name="Angelini C."/>
            <person name="Antonin V."/>
            <person name="Barry K.W."/>
            <person name="Bougher N.L."/>
            <person name="Buchanan P."/>
            <person name="Buyck B."/>
            <person name="Bense V."/>
            <person name="Catcheside P."/>
            <person name="Chovatia M."/>
            <person name="Cooper J."/>
            <person name="Damon W."/>
            <person name="Desjardin D."/>
            <person name="Finy P."/>
            <person name="Geml J."/>
            <person name="Haridas S."/>
            <person name="Hughes K."/>
            <person name="Justo A."/>
            <person name="Karasinski D."/>
            <person name="Kautmanova I."/>
            <person name="Kiss B."/>
            <person name="Kocsube S."/>
            <person name="Kotiranta H."/>
            <person name="LaButti K.M."/>
            <person name="Lechner B.E."/>
            <person name="Liimatainen K."/>
            <person name="Lipzen A."/>
            <person name="Lukacs Z."/>
            <person name="Mihaltcheva S."/>
            <person name="Morgado L.N."/>
            <person name="Niskanen T."/>
            <person name="Noordeloos M.E."/>
            <person name="Ohm R.A."/>
            <person name="Ortiz-Santana B."/>
            <person name="Ovrebo C."/>
            <person name="Racz N."/>
            <person name="Riley R."/>
            <person name="Savchenko A."/>
            <person name="Shiryaev A."/>
            <person name="Soop K."/>
            <person name="Spirin V."/>
            <person name="Szebenyi C."/>
            <person name="Tomsovsky M."/>
            <person name="Tulloss R.E."/>
            <person name="Uehling J."/>
            <person name="Grigoriev I.V."/>
            <person name="Vagvolgyi C."/>
            <person name="Papp T."/>
            <person name="Martin F.M."/>
            <person name="Miettinen O."/>
            <person name="Hibbett D.S."/>
            <person name="Nagy L.G."/>
        </authorList>
    </citation>
    <scope>NUCLEOTIDE SEQUENCE [LARGE SCALE GENOMIC DNA]</scope>
    <source>
        <strain evidence="1 2">CBS 962.96</strain>
    </source>
</reference>
<dbReference type="EMBL" id="ML179259">
    <property type="protein sequence ID" value="THU93094.1"/>
    <property type="molecule type" value="Genomic_DNA"/>
</dbReference>